<accession>A0A1B1TG80</accession>
<keyword evidence="1" id="KW-0472">Membrane</keyword>
<feature type="transmembrane region" description="Helical" evidence="1">
    <location>
        <begin position="299"/>
        <end position="318"/>
    </location>
</feature>
<organism evidence="2">
    <name type="scientific">uncultured Poseidoniia archaeon</name>
    <dbReference type="NCBI Taxonomy" id="1697135"/>
    <lineage>
        <taxon>Archaea</taxon>
        <taxon>Methanobacteriati</taxon>
        <taxon>Thermoplasmatota</taxon>
        <taxon>Candidatus Poseidoniia</taxon>
        <taxon>environmental samples</taxon>
    </lineage>
</organism>
<feature type="transmembrane region" description="Helical" evidence="1">
    <location>
        <begin position="330"/>
        <end position="346"/>
    </location>
</feature>
<reference evidence="2" key="1">
    <citation type="submission" date="2014-11" db="EMBL/GenBank/DDBJ databases">
        <authorList>
            <person name="Zhu J."/>
            <person name="Qi W."/>
            <person name="Song R."/>
        </authorList>
    </citation>
    <scope>NUCLEOTIDE SEQUENCE</scope>
</reference>
<feature type="transmembrane region" description="Helical" evidence="1">
    <location>
        <begin position="107"/>
        <end position="125"/>
    </location>
</feature>
<evidence type="ECO:0000313" key="2">
    <source>
        <dbReference type="EMBL" id="ANV81274.1"/>
    </source>
</evidence>
<evidence type="ECO:0000256" key="1">
    <source>
        <dbReference type="SAM" id="Phobius"/>
    </source>
</evidence>
<dbReference type="AlphaFoldDB" id="A0A1B1TG80"/>
<name>A0A1B1TG80_9ARCH</name>
<keyword evidence="1" id="KW-1133">Transmembrane helix</keyword>
<dbReference type="EMBL" id="KP211934">
    <property type="protein sequence ID" value="ANV81274.1"/>
    <property type="molecule type" value="Genomic_DNA"/>
</dbReference>
<proteinExistence type="predicted"/>
<protein>
    <submittedName>
        <fullName evidence="2">Uncharacterized protein</fullName>
    </submittedName>
</protein>
<feature type="transmembrane region" description="Helical" evidence="1">
    <location>
        <begin position="227"/>
        <end position="248"/>
    </location>
</feature>
<feature type="transmembrane region" description="Helical" evidence="1">
    <location>
        <begin position="184"/>
        <end position="207"/>
    </location>
</feature>
<feature type="transmembrane region" description="Helical" evidence="1">
    <location>
        <begin position="145"/>
        <end position="163"/>
    </location>
</feature>
<keyword evidence="1" id="KW-0812">Transmembrane</keyword>
<sequence length="855" mass="96423">MSSPSDSNSDDSEGVDQLIAQKKSWDQKQLLESILKRYFHLYGEIGGSRWPIWKADAKEDRDVHDSLQDANEYLQKLGWMIKLDFGDPWVLQVLPLPERQFPSSKSLIAMWSLTVVSLTLAGMYWMEGSIPDGGWFHESLFVDAVLGYVLPVVSIMLIASFVQKKWAERHGIRVGHLFPLPEPTIALFSLGFLSKSYLVWPFGLLLIPSLPRMDARPWKNRHSLGWVALSVPLIFISVGSFLWVLGLFMTPEFVEITSMQYVSDSPLLVNLISIMTFDDLSVRLLWAHPFTKAGTLLCFYGWISLLPIPTFPGGRILVARVGLNDARNSSNQFFLFMIILVFAWMFDAFDGFTIWLPILGVIIPLLLFMGSDKRVPIVLDEAKGIEPESVSKMGMVLFLIFMISLPSQTPFSMDEDWDESIEYQFDDQIKIMEKDGIWYGHLEVEVLNPSAITQHWTIDLARINGVASTKWDANWLCSDDDSISIEDLGCGDDILPGKKSSVILNLTWNVSGYEPIAEEFYLITYIDSKAQFDTILASPELPAYPLSGWELINSNGEIKRCLSLSIDSEEPVNISFPQSSSVDFQTRMYWIDGHQGLETSLESEDDSLCIRGQDAIILMRSTELNVIKLGDSLFIPDQPILSNRAIIPSTGWEINNSLEYGWGIIISPGQILSTSTDYCLLDSKVSTPAKPLIENESWIWDMEYRDIAQVPSIKENSSIILKVPDFEELSICSNPNHPLPQDNISVERGPELVLTREGIAHRLWTNIWAASMNGTLLHPEMADFEIHNPSNESIPVNIIQTTLGDGAEEWSIVESTAILEQGMNNFEFSPSNSTFSTMRLDHQDGQVYIYLGSYM</sequence>
<feature type="transmembrane region" description="Helical" evidence="1">
    <location>
        <begin position="352"/>
        <end position="369"/>
    </location>
</feature>
<reference evidence="2" key="2">
    <citation type="journal article" date="2015" name="ISME J.">
        <title>A new class of marine Euryarchaeota group II from the Mediterranean deep chlorophyll maximum.</title>
        <authorList>
            <person name="Martin-Cuadrado A.B."/>
            <person name="Garcia-Heredia I."/>
            <person name="Molto A.G."/>
            <person name="Lopez-Ubeda R."/>
            <person name="Kimes N."/>
            <person name="Lopez-Garcia P."/>
            <person name="Moreira D."/>
            <person name="Rodriguez-Valera F."/>
        </authorList>
    </citation>
    <scope>NUCLEOTIDE SEQUENCE</scope>
</reference>